<dbReference type="EMBL" id="JAAGKO020000019">
    <property type="protein sequence ID" value="MDI5963964.1"/>
    <property type="molecule type" value="Genomic_DNA"/>
</dbReference>
<dbReference type="PANTHER" id="PTHR23416:SF23">
    <property type="entry name" value="ACETYLTRANSFERASE C18B11.09C-RELATED"/>
    <property type="match status" value="1"/>
</dbReference>
<dbReference type="Proteomes" id="UP001156398">
    <property type="component" value="Unassembled WGS sequence"/>
</dbReference>
<dbReference type="SUPFAM" id="SSF51161">
    <property type="entry name" value="Trimeric LpxA-like enzymes"/>
    <property type="match status" value="1"/>
</dbReference>
<dbReference type="PROSITE" id="PS00101">
    <property type="entry name" value="HEXAPEP_TRANSFERASES"/>
    <property type="match status" value="1"/>
</dbReference>
<dbReference type="InterPro" id="IPR018357">
    <property type="entry name" value="Hexapep_transf_CS"/>
</dbReference>
<reference evidence="5 6" key="1">
    <citation type="submission" date="2023-05" db="EMBL/GenBank/DDBJ databases">
        <title>Streptantibioticus silvisoli sp. nov., acidotolerant actinomycetes 1 from pine litter.</title>
        <authorList>
            <person name="Swiecimska M."/>
            <person name="Golinska P."/>
            <person name="Sangal V."/>
            <person name="Wachnowicz B."/>
            <person name="Goodfellow M."/>
        </authorList>
    </citation>
    <scope>NUCLEOTIDE SEQUENCE</scope>
    <source>
        <strain evidence="5">SL13</strain>
        <strain evidence="4 6">SL54</strain>
    </source>
</reference>
<evidence type="ECO:0000256" key="1">
    <source>
        <dbReference type="ARBA" id="ARBA00007274"/>
    </source>
</evidence>
<keyword evidence="2 5" id="KW-0808">Transferase</keyword>
<dbReference type="EC" id="2.3.1.-" evidence="5"/>
<keyword evidence="6" id="KW-1185">Reference proteome</keyword>
<evidence type="ECO:0000313" key="4">
    <source>
        <dbReference type="EMBL" id="MDI5963964.1"/>
    </source>
</evidence>
<organism evidence="5">
    <name type="scientific">Streptantibioticus silvisoli</name>
    <dbReference type="NCBI Taxonomy" id="2705255"/>
    <lineage>
        <taxon>Bacteria</taxon>
        <taxon>Bacillati</taxon>
        <taxon>Actinomycetota</taxon>
        <taxon>Actinomycetes</taxon>
        <taxon>Kitasatosporales</taxon>
        <taxon>Streptomycetaceae</taxon>
        <taxon>Streptantibioticus</taxon>
    </lineage>
</organism>
<evidence type="ECO:0000313" key="5">
    <source>
        <dbReference type="EMBL" id="MDI5970073.1"/>
    </source>
</evidence>
<name>A0AA90H315_9ACTN</name>
<dbReference type="RefSeq" id="WP_271312728.1">
    <property type="nucleotide sequence ID" value="NZ_JAAGKO020000019.1"/>
</dbReference>
<dbReference type="AlphaFoldDB" id="A0AA90H315"/>
<dbReference type="GO" id="GO:0008374">
    <property type="term" value="F:O-acyltransferase activity"/>
    <property type="evidence" value="ECO:0007669"/>
    <property type="project" value="TreeGrafter"/>
</dbReference>
<keyword evidence="5" id="KW-0012">Acyltransferase</keyword>
<dbReference type="EMBL" id="JABXJJ020000013">
    <property type="protein sequence ID" value="MDI5970073.1"/>
    <property type="molecule type" value="Genomic_DNA"/>
</dbReference>
<dbReference type="PANTHER" id="PTHR23416">
    <property type="entry name" value="SIALIC ACID SYNTHASE-RELATED"/>
    <property type="match status" value="1"/>
</dbReference>
<proteinExistence type="inferred from homology"/>
<dbReference type="InterPro" id="IPR051159">
    <property type="entry name" value="Hexapeptide_acetyltransf"/>
</dbReference>
<dbReference type="GO" id="GO:0005829">
    <property type="term" value="C:cytosol"/>
    <property type="evidence" value="ECO:0007669"/>
    <property type="project" value="TreeGrafter"/>
</dbReference>
<evidence type="ECO:0000256" key="3">
    <source>
        <dbReference type="ARBA" id="ARBA00022737"/>
    </source>
</evidence>
<evidence type="ECO:0000313" key="6">
    <source>
        <dbReference type="Proteomes" id="UP001156398"/>
    </source>
</evidence>
<protein>
    <submittedName>
        <fullName evidence="5">Acyltransferase</fullName>
        <ecNumber evidence="5">2.3.1.-</ecNumber>
    </submittedName>
</protein>
<comment type="caution">
    <text evidence="5">The sequence shown here is derived from an EMBL/GenBank/DDBJ whole genome shotgun (WGS) entry which is preliminary data.</text>
</comment>
<keyword evidence="3" id="KW-0677">Repeat</keyword>
<dbReference type="InterPro" id="IPR011004">
    <property type="entry name" value="Trimer_LpxA-like_sf"/>
</dbReference>
<dbReference type="Gene3D" id="2.160.10.10">
    <property type="entry name" value="Hexapeptide repeat proteins"/>
    <property type="match status" value="2"/>
</dbReference>
<evidence type="ECO:0000256" key="2">
    <source>
        <dbReference type="ARBA" id="ARBA00022679"/>
    </source>
</evidence>
<gene>
    <name evidence="4" type="ORF">POF43_014785</name>
    <name evidence="5" type="ORF">POF50_012095</name>
</gene>
<sequence length="397" mass="41821">MQPPTFAEPPPAFDPTALPPSCRIGKNVRIFAHSVVVGDEVTFGDDVTIVADTVEIGARTSIGRGADLRASALRLGDGCEIHRDVRVLAADRFAVGDVGRICAGVDVLCRDFRAGRLFYFGEGGTVGMGGTTTSTATVVIGDRVTISQFAILNSNCLIEIGDNVGTGSYLAVWTHGYHFGHGPLEGTRPAYAPVQVARNAWLGFHVTLLPGVHVGENTVVAAASVVTGDLPADVLAGGVPAKVKRQLDRRPVTGEPARDALVEVLRIWAGELRWKGCRVIAADYDSPRAELLVRDPGGTRTTRVVLVCDAAPLPVPAADETLIIVSVEDRPDLAPAATGSVTAFGLRTGALHGLPDALGEDLRNQLRRHAMPCGDTRPFVSIDPPGFGRLRAAAVAR</sequence>
<accession>A0AA90H315</accession>
<dbReference type="CDD" id="cd04647">
    <property type="entry name" value="LbH_MAT_like"/>
    <property type="match status" value="1"/>
</dbReference>
<comment type="similarity">
    <text evidence="1">Belongs to the transferase hexapeptide repeat family.</text>
</comment>